<dbReference type="Pfam" id="PF20519">
    <property type="entry name" value="Polycystin_dom"/>
    <property type="match status" value="1"/>
</dbReference>
<evidence type="ECO:0000259" key="8">
    <source>
        <dbReference type="Pfam" id="PF02010"/>
    </source>
</evidence>
<keyword evidence="3" id="KW-0812">Transmembrane</keyword>
<dbReference type="InterPro" id="IPR003915">
    <property type="entry name" value="PKD_2"/>
</dbReference>
<comment type="similarity">
    <text evidence="2">Belongs to the polycystin family.</text>
</comment>
<evidence type="ECO:0000256" key="3">
    <source>
        <dbReference type="ARBA" id="ARBA00022692"/>
    </source>
</evidence>
<evidence type="ECO:0000259" key="10">
    <source>
        <dbReference type="Pfam" id="PF20519"/>
    </source>
</evidence>
<keyword evidence="7" id="KW-0325">Glycoprotein</keyword>
<evidence type="ECO:0000256" key="7">
    <source>
        <dbReference type="ARBA" id="ARBA00023180"/>
    </source>
</evidence>
<evidence type="ECO:0000256" key="5">
    <source>
        <dbReference type="ARBA" id="ARBA00022989"/>
    </source>
</evidence>
<dbReference type="AlphaFoldDB" id="K1QE36"/>
<evidence type="ECO:0000256" key="6">
    <source>
        <dbReference type="ARBA" id="ARBA00023136"/>
    </source>
</evidence>
<dbReference type="PANTHER" id="PTHR10877:SF194">
    <property type="entry name" value="LOCATION OF VULVA DEFECTIVE 1"/>
    <property type="match status" value="1"/>
</dbReference>
<keyword evidence="5" id="KW-1133">Transmembrane helix</keyword>
<dbReference type="GO" id="GO:0005509">
    <property type="term" value="F:calcium ion binding"/>
    <property type="evidence" value="ECO:0007669"/>
    <property type="project" value="InterPro"/>
</dbReference>
<feature type="domain" description="Polycystin cation channel PKD1/PKD2" evidence="9">
    <location>
        <begin position="90"/>
        <end position="313"/>
    </location>
</feature>
<dbReference type="Pfam" id="PF02010">
    <property type="entry name" value="REJ"/>
    <property type="match status" value="1"/>
</dbReference>
<dbReference type="GO" id="GO:0016020">
    <property type="term" value="C:membrane"/>
    <property type="evidence" value="ECO:0007669"/>
    <property type="project" value="UniProtKB-SubCell"/>
</dbReference>
<evidence type="ECO:0000313" key="11">
    <source>
        <dbReference type="EMBL" id="EKC32213.1"/>
    </source>
</evidence>
<dbReference type="EMBL" id="JH815719">
    <property type="protein sequence ID" value="EKC32213.1"/>
    <property type="molecule type" value="Genomic_DNA"/>
</dbReference>
<dbReference type="SUPFAM" id="SSF49723">
    <property type="entry name" value="Lipase/lipooxygenase domain (PLAT/LH2 domain)"/>
    <property type="match status" value="1"/>
</dbReference>
<dbReference type="PRINTS" id="PR01433">
    <property type="entry name" value="POLYCYSTIN2"/>
</dbReference>
<reference evidence="11" key="1">
    <citation type="journal article" date="2012" name="Nature">
        <title>The oyster genome reveals stress adaptation and complexity of shell formation.</title>
        <authorList>
            <person name="Zhang G."/>
            <person name="Fang X."/>
            <person name="Guo X."/>
            <person name="Li L."/>
            <person name="Luo R."/>
            <person name="Xu F."/>
            <person name="Yang P."/>
            <person name="Zhang L."/>
            <person name="Wang X."/>
            <person name="Qi H."/>
            <person name="Xiong Z."/>
            <person name="Que H."/>
            <person name="Xie Y."/>
            <person name="Holland P.W."/>
            <person name="Paps J."/>
            <person name="Zhu Y."/>
            <person name="Wu F."/>
            <person name="Chen Y."/>
            <person name="Wang J."/>
            <person name="Peng C."/>
            <person name="Meng J."/>
            <person name="Yang L."/>
            <person name="Liu J."/>
            <person name="Wen B."/>
            <person name="Zhang N."/>
            <person name="Huang Z."/>
            <person name="Zhu Q."/>
            <person name="Feng Y."/>
            <person name="Mount A."/>
            <person name="Hedgecock D."/>
            <person name="Xu Z."/>
            <person name="Liu Y."/>
            <person name="Domazet-Loso T."/>
            <person name="Du Y."/>
            <person name="Sun X."/>
            <person name="Zhang S."/>
            <person name="Liu B."/>
            <person name="Cheng P."/>
            <person name="Jiang X."/>
            <person name="Li J."/>
            <person name="Fan D."/>
            <person name="Wang W."/>
            <person name="Fu W."/>
            <person name="Wang T."/>
            <person name="Wang B."/>
            <person name="Zhang J."/>
            <person name="Peng Z."/>
            <person name="Li Y."/>
            <person name="Li N."/>
            <person name="Wang J."/>
            <person name="Chen M."/>
            <person name="He Y."/>
            <person name="Tan F."/>
            <person name="Song X."/>
            <person name="Zheng Q."/>
            <person name="Huang R."/>
            <person name="Yang H."/>
            <person name="Du X."/>
            <person name="Chen L."/>
            <person name="Yang M."/>
            <person name="Gaffney P.M."/>
            <person name="Wang S."/>
            <person name="Luo L."/>
            <person name="She Z."/>
            <person name="Ming Y."/>
            <person name="Huang W."/>
            <person name="Zhang S."/>
            <person name="Huang B."/>
            <person name="Zhang Y."/>
            <person name="Qu T."/>
            <person name="Ni P."/>
            <person name="Miao G."/>
            <person name="Wang J."/>
            <person name="Wang Q."/>
            <person name="Steinberg C.E."/>
            <person name="Wang H."/>
            <person name="Li N."/>
            <person name="Qian L."/>
            <person name="Zhang G."/>
            <person name="Li Y."/>
            <person name="Yang H."/>
            <person name="Liu X."/>
            <person name="Wang J."/>
            <person name="Yin Y."/>
            <person name="Wang J."/>
        </authorList>
    </citation>
    <scope>NUCLEOTIDE SEQUENCE [LARGE SCALE GENOMIC DNA]</scope>
    <source>
        <strain evidence="11">05x7-T-G4-1.051#20</strain>
    </source>
</reference>
<protein>
    <submittedName>
        <fullName evidence="11">Polycystic kidney disease 2-like 1 protein</fullName>
    </submittedName>
</protein>
<gene>
    <name evidence="11" type="ORF">CGI_10007495</name>
</gene>
<feature type="domain" description="Polycystin" evidence="10">
    <location>
        <begin position="2"/>
        <end position="81"/>
    </location>
</feature>
<dbReference type="Gene3D" id="2.60.60.20">
    <property type="entry name" value="PLAT/LH2 domain"/>
    <property type="match status" value="1"/>
</dbReference>
<evidence type="ECO:0000256" key="4">
    <source>
        <dbReference type="ARBA" id="ARBA00022729"/>
    </source>
</evidence>
<dbReference type="InterPro" id="IPR036392">
    <property type="entry name" value="PLAT/LH2_dom_sf"/>
</dbReference>
<dbReference type="InterPro" id="IPR046791">
    <property type="entry name" value="Polycystin_dom"/>
</dbReference>
<organism evidence="11">
    <name type="scientific">Magallana gigas</name>
    <name type="common">Pacific oyster</name>
    <name type="synonym">Crassostrea gigas</name>
    <dbReference type="NCBI Taxonomy" id="29159"/>
    <lineage>
        <taxon>Eukaryota</taxon>
        <taxon>Metazoa</taxon>
        <taxon>Spiralia</taxon>
        <taxon>Lophotrochozoa</taxon>
        <taxon>Mollusca</taxon>
        <taxon>Bivalvia</taxon>
        <taxon>Autobranchia</taxon>
        <taxon>Pteriomorphia</taxon>
        <taxon>Ostreida</taxon>
        <taxon>Ostreoidea</taxon>
        <taxon>Ostreidae</taxon>
        <taxon>Magallana</taxon>
    </lineage>
</organism>
<evidence type="ECO:0000256" key="1">
    <source>
        <dbReference type="ARBA" id="ARBA00004141"/>
    </source>
</evidence>
<dbReference type="InterPro" id="IPR002859">
    <property type="entry name" value="PKD/REJ-like"/>
</dbReference>
<accession>K1QE36</accession>
<dbReference type="Pfam" id="PF08016">
    <property type="entry name" value="PKD_channel"/>
    <property type="match status" value="1"/>
</dbReference>
<sequence>MGEYNTYSGGGYILKFVKDRENAYLLLKELVEHDWINRNTRAVFLEFTMYNPNVNLFVYAMLLTEFPEVGSALTWADSRTFKPVLNFSSLGFDLVLAYFIFVFYYIFLLFKILRNCSQFGCKTFLKDPWNVVDCISTFLACSCFVTIVVKLDYTSKAVDMFYEDKMTAANRFINYGHIVIWDNAFNFFFAALVFVSTIQILKILGYNKRFTEILSVIAYARRDLLSFGLNLSILIIAFIFFAYLLFGSKNENYRSLFITCGSLANTFIGKNKFDSLVIASPLTAQFFLMTYVFFVIMFMLTIFLSILNNSISAVRAETAGASNSLGMMHIVKNSFRNFVEFFFKPKKIEKLEKYVLFKAKDEVRIPYKALSLRPYHETIPIPDGRIEFLLRISAISLSGEEILIDYQIIDECSLLTVGHGIAEFSGIPTDIAHYAITVTVNEGLSQDTFTQILTMQDHDETTMISINCSLNCKDKAAVSSKLSLVAWCESCSFDDDLQYDWRLWQDENGLGRFTPLQHLFQQGTNQQGFVIPKNVLSQGASYIVTLSAKSADKTEGKVFRKIQTNTAPSGGICTFAHKIDSVPLLSVNCSGWTDDDDNGKAMTYRYETVTKRQLNKGIIDVISIHYDGSESSILDVPIQAGDQDFEYLVTVRTDESTTEEDVMRGIDHLHIDNSLNEPIFIAYREKALELLQCLQSTLHPGCSQFNDRFSLTDIQQIYSTLEAITRYQPYISLEAVNRTTDILVTVNDCLLYATRRNPTPVKNTETISDVVTGETFSSSFYVPPNVINFLMIWNKFDFDNASVYGMLIAVFVIYILLAIILHRQDENNKQHQVAFLCDHKEEHWYFYLINVYTGFRRGAGTKSNVFFNLTGDYGDSGDRFLNDGKTEEEDNLKVDLEKLGVLASYSGTWETEQNIEKRELPRCSKISKNRIRKLRKKYEDETNARSALRELLSFTIYIIAIYIISVTERDKYSFGVKQNIENYLLYGRNGFNSVRYLFRNRKN</sequence>
<dbReference type="HOGENOM" id="CLU_299202_0_0_1"/>
<dbReference type="InterPro" id="IPR051223">
    <property type="entry name" value="Polycystin"/>
</dbReference>
<feature type="domain" description="PKD/REJ-like" evidence="8">
    <location>
        <begin position="433"/>
        <end position="651"/>
    </location>
</feature>
<comment type="subcellular location">
    <subcellularLocation>
        <location evidence="1">Membrane</location>
        <topology evidence="1">Multi-pass membrane protein</topology>
    </subcellularLocation>
</comment>
<evidence type="ECO:0000259" key="9">
    <source>
        <dbReference type="Pfam" id="PF08016"/>
    </source>
</evidence>
<dbReference type="InterPro" id="IPR013122">
    <property type="entry name" value="PKD1_2_channel"/>
</dbReference>
<keyword evidence="6" id="KW-0472">Membrane</keyword>
<dbReference type="InParanoid" id="K1QE36"/>
<proteinExistence type="inferred from homology"/>
<evidence type="ECO:0000256" key="2">
    <source>
        <dbReference type="ARBA" id="ARBA00007200"/>
    </source>
</evidence>
<keyword evidence="4" id="KW-0732">Signal</keyword>
<dbReference type="PANTHER" id="PTHR10877">
    <property type="entry name" value="POLYCYSTIN FAMILY MEMBER"/>
    <property type="match status" value="1"/>
</dbReference>
<name>K1QE36_MAGGI</name>